<dbReference type="Pfam" id="PF01535">
    <property type="entry name" value="PPR"/>
    <property type="match status" value="6"/>
</dbReference>
<dbReference type="InterPro" id="IPR002885">
    <property type="entry name" value="PPR_rpt"/>
</dbReference>
<keyword evidence="2" id="KW-0809">Transit peptide</keyword>
<dbReference type="FunFam" id="1.25.40.10:FF:000184">
    <property type="entry name" value="Pentatricopeptide repeat-containing protein, chloroplastic"/>
    <property type="match status" value="1"/>
</dbReference>
<evidence type="ECO:0000256" key="2">
    <source>
        <dbReference type="ARBA" id="ARBA00022946"/>
    </source>
</evidence>
<dbReference type="PANTHER" id="PTHR47926">
    <property type="entry name" value="PENTATRICOPEPTIDE REPEAT-CONTAINING PROTEIN"/>
    <property type="match status" value="1"/>
</dbReference>
<dbReference type="STRING" id="888268.A0A1E5V7L7"/>
<evidence type="ECO:0000313" key="4">
    <source>
        <dbReference type="EMBL" id="OEL21111.1"/>
    </source>
</evidence>
<evidence type="ECO:0000313" key="5">
    <source>
        <dbReference type="Proteomes" id="UP000095767"/>
    </source>
</evidence>
<dbReference type="GO" id="GO:0003723">
    <property type="term" value="F:RNA binding"/>
    <property type="evidence" value="ECO:0007669"/>
    <property type="project" value="InterPro"/>
</dbReference>
<feature type="repeat" description="PPR" evidence="3">
    <location>
        <begin position="112"/>
        <end position="142"/>
    </location>
</feature>
<proteinExistence type="predicted"/>
<dbReference type="SUPFAM" id="SSF48452">
    <property type="entry name" value="TPR-like"/>
    <property type="match status" value="1"/>
</dbReference>
<dbReference type="Gene3D" id="1.25.40.10">
    <property type="entry name" value="Tetratricopeptide repeat domain"/>
    <property type="match status" value="3"/>
</dbReference>
<dbReference type="Pfam" id="PF13041">
    <property type="entry name" value="PPR_2"/>
    <property type="match status" value="2"/>
</dbReference>
<dbReference type="GO" id="GO:0009451">
    <property type="term" value="P:RNA modification"/>
    <property type="evidence" value="ECO:0007669"/>
    <property type="project" value="InterPro"/>
</dbReference>
<gene>
    <name evidence="4" type="ORF">BAE44_0017871</name>
</gene>
<feature type="repeat" description="PPR" evidence="3">
    <location>
        <begin position="344"/>
        <end position="378"/>
    </location>
</feature>
<feature type="repeat" description="PPR" evidence="3">
    <location>
        <begin position="143"/>
        <end position="177"/>
    </location>
</feature>
<dbReference type="PROSITE" id="PS51375">
    <property type="entry name" value="PPR"/>
    <property type="match status" value="5"/>
</dbReference>
<dbReference type="Proteomes" id="UP000095767">
    <property type="component" value="Unassembled WGS sequence"/>
</dbReference>
<dbReference type="PANTHER" id="PTHR47926:SF437">
    <property type="entry name" value="PENTACOTRIPEPTIDE-REPEAT REGION OF PRORP DOMAIN-CONTAINING PROTEIN"/>
    <property type="match status" value="1"/>
</dbReference>
<dbReference type="OrthoDB" id="185373at2759"/>
<dbReference type="InterPro" id="IPR046960">
    <property type="entry name" value="PPR_At4g14850-like_plant"/>
</dbReference>
<dbReference type="Pfam" id="PF20431">
    <property type="entry name" value="E_motif"/>
    <property type="match status" value="1"/>
</dbReference>
<keyword evidence="5" id="KW-1185">Reference proteome</keyword>
<dbReference type="InterPro" id="IPR046848">
    <property type="entry name" value="E_motif"/>
</dbReference>
<dbReference type="InterPro" id="IPR011990">
    <property type="entry name" value="TPR-like_helical_dom_sf"/>
</dbReference>
<protein>
    <submittedName>
        <fullName evidence="4">Pentatricopeptide repeat-containing protein</fullName>
    </submittedName>
</protein>
<evidence type="ECO:0000256" key="1">
    <source>
        <dbReference type="ARBA" id="ARBA00022737"/>
    </source>
</evidence>
<keyword evidence="1" id="KW-0677">Repeat</keyword>
<evidence type="ECO:0000256" key="3">
    <source>
        <dbReference type="PROSITE-ProRule" id="PRU00708"/>
    </source>
</evidence>
<accession>A0A1E5V7L7</accession>
<dbReference type="EMBL" id="LWDX02048745">
    <property type="protein sequence ID" value="OEL21111.1"/>
    <property type="molecule type" value="Genomic_DNA"/>
</dbReference>
<sequence length="619" mass="68922">MLPSKHSSILTALLRRGRRTLAVASSIRNRRAVLPLAPDDYTFPLLLKEAAAEVAGASGRRSSIEGRKLHGRVIKFGFSSCVYASTALVDFYSKAGDLASARVVFDAMPRRTLPSWTAIMVGYARSGDMRSAEEIFSLMPEKDTPAYNAMIDGFVKVGDVPSAQKVFDAMPEKNVVSRTCLMHGYCMAGNMEAARELFDAMPRRRNLHSWNVMIRGYCRNRESGKALNLFRELQSQSCPFEPNEVTFVSVIPAITDTGAMDLGRWVHEFARRKGLDRWANVATSLIDMYSKCGNAGEARRVFNQLKPKEVTCWNAIINGLAVNGHSREALGLFEEMRRNGISPNSVTMIGVLSACSHGGLVDEGRKWFQEMEVLGISKKVEHYGCMVDLLGRCGYLGEAMELIEKMPSGPNGIVLSSLLFACACHGAVDMAESVMKRAVEVEPRNIGNYIIMRNLYGAKKMWHDALNMKDEINKFGGKKEAGCSLVEIGTSVSEFVSGDRAHPEWEERRLTRHWNKGMVIPNGAYNGDTAFGLFCNFDYLEIWKFQWWSSTALDIYGSLLISSAIVSPSPLSNYFRIRSLYLKHCTLKYKALFGMMGEKYRNPQSKGMAAPSPHDFTGK</sequence>
<dbReference type="NCBIfam" id="TIGR00756">
    <property type="entry name" value="PPR"/>
    <property type="match status" value="5"/>
</dbReference>
<organism evidence="4 5">
    <name type="scientific">Dichanthelium oligosanthes</name>
    <dbReference type="NCBI Taxonomy" id="888268"/>
    <lineage>
        <taxon>Eukaryota</taxon>
        <taxon>Viridiplantae</taxon>
        <taxon>Streptophyta</taxon>
        <taxon>Embryophyta</taxon>
        <taxon>Tracheophyta</taxon>
        <taxon>Spermatophyta</taxon>
        <taxon>Magnoliopsida</taxon>
        <taxon>Liliopsida</taxon>
        <taxon>Poales</taxon>
        <taxon>Poaceae</taxon>
        <taxon>PACMAD clade</taxon>
        <taxon>Panicoideae</taxon>
        <taxon>Panicodae</taxon>
        <taxon>Paniceae</taxon>
        <taxon>Dichantheliinae</taxon>
        <taxon>Dichanthelium</taxon>
    </lineage>
</organism>
<dbReference type="AlphaFoldDB" id="A0A1E5V7L7"/>
<feature type="repeat" description="PPR" evidence="3">
    <location>
        <begin position="309"/>
        <end position="343"/>
    </location>
</feature>
<reference evidence="4 5" key="1">
    <citation type="submission" date="2016-09" db="EMBL/GenBank/DDBJ databases">
        <title>The draft genome of Dichanthelium oligosanthes: A C3 panicoid grass species.</title>
        <authorList>
            <person name="Studer A.J."/>
            <person name="Schnable J.C."/>
            <person name="Brutnell T.P."/>
        </authorList>
    </citation>
    <scope>NUCLEOTIDE SEQUENCE [LARGE SCALE GENOMIC DNA]</scope>
    <source>
        <strain evidence="5">cv. Kellogg 1175</strain>
        <tissue evidence="4">Leaf</tissue>
    </source>
</reference>
<feature type="repeat" description="PPR" evidence="3">
    <location>
        <begin position="206"/>
        <end position="240"/>
    </location>
</feature>
<name>A0A1E5V7L7_9POAL</name>
<comment type="caution">
    <text evidence="4">The sequence shown here is derived from an EMBL/GenBank/DDBJ whole genome shotgun (WGS) entry which is preliminary data.</text>
</comment>